<dbReference type="Gene3D" id="3.40.50.1460">
    <property type="match status" value="1"/>
</dbReference>
<keyword evidence="3" id="KW-0378">Hydrolase</keyword>
<proteinExistence type="inferred from homology"/>
<keyword evidence="3" id="KW-0788">Thiol protease</keyword>
<dbReference type="OrthoDB" id="3223806at2759"/>
<dbReference type="SUPFAM" id="SSF52129">
    <property type="entry name" value="Caspase-like"/>
    <property type="match status" value="1"/>
</dbReference>
<gene>
    <name evidence="5" type="ORF">PIIN_10086</name>
</gene>
<dbReference type="GO" id="GO:0006915">
    <property type="term" value="P:apoptotic process"/>
    <property type="evidence" value="ECO:0007669"/>
    <property type="project" value="UniProtKB-KW"/>
</dbReference>
<dbReference type="PANTHER" id="PTHR48104:SF30">
    <property type="entry name" value="METACASPASE-1"/>
    <property type="match status" value="1"/>
</dbReference>
<dbReference type="eggNOG" id="ENOG502SH5T">
    <property type="taxonomic scope" value="Eukaryota"/>
</dbReference>
<dbReference type="GO" id="GO:0006508">
    <property type="term" value="P:proteolysis"/>
    <property type="evidence" value="ECO:0007669"/>
    <property type="project" value="InterPro"/>
</dbReference>
<keyword evidence="2" id="KW-0053">Apoptosis</keyword>
<dbReference type="Pfam" id="PF00656">
    <property type="entry name" value="Peptidase_C14"/>
    <property type="match status" value="1"/>
</dbReference>
<dbReference type="GO" id="GO:0004197">
    <property type="term" value="F:cysteine-type endopeptidase activity"/>
    <property type="evidence" value="ECO:0007669"/>
    <property type="project" value="InterPro"/>
</dbReference>
<reference evidence="5 6" key="1">
    <citation type="journal article" date="2011" name="PLoS Pathog.">
        <title>Endophytic Life Strategies Decoded by Genome and Transcriptome Analyses of the Mutualistic Root Symbiont Piriformospora indica.</title>
        <authorList>
            <person name="Zuccaro A."/>
            <person name="Lahrmann U."/>
            <person name="Guldener U."/>
            <person name="Langen G."/>
            <person name="Pfiffi S."/>
            <person name="Biedenkopf D."/>
            <person name="Wong P."/>
            <person name="Samans B."/>
            <person name="Grimm C."/>
            <person name="Basiewicz M."/>
            <person name="Murat C."/>
            <person name="Martin F."/>
            <person name="Kogel K.H."/>
        </authorList>
    </citation>
    <scope>NUCLEOTIDE SEQUENCE [LARGE SCALE GENOMIC DNA]</scope>
    <source>
        <strain evidence="5 6">DSM 11827</strain>
    </source>
</reference>
<evidence type="ECO:0000256" key="2">
    <source>
        <dbReference type="ARBA" id="ARBA00022703"/>
    </source>
</evidence>
<evidence type="ECO:0000256" key="3">
    <source>
        <dbReference type="ARBA" id="ARBA00022807"/>
    </source>
</evidence>
<organism evidence="5 6">
    <name type="scientific">Serendipita indica (strain DSM 11827)</name>
    <name type="common">Root endophyte fungus</name>
    <name type="synonym">Piriformospora indica</name>
    <dbReference type="NCBI Taxonomy" id="1109443"/>
    <lineage>
        <taxon>Eukaryota</taxon>
        <taxon>Fungi</taxon>
        <taxon>Dikarya</taxon>
        <taxon>Basidiomycota</taxon>
        <taxon>Agaricomycotina</taxon>
        <taxon>Agaricomycetes</taxon>
        <taxon>Sebacinales</taxon>
        <taxon>Serendipitaceae</taxon>
        <taxon>Serendipita</taxon>
    </lineage>
</organism>
<dbReference type="InterPro" id="IPR029030">
    <property type="entry name" value="Caspase-like_dom_sf"/>
</dbReference>
<dbReference type="PANTHER" id="PTHR48104">
    <property type="entry name" value="METACASPASE-4"/>
    <property type="match status" value="1"/>
</dbReference>
<keyword evidence="6" id="KW-1185">Reference proteome</keyword>
<dbReference type="OMA" id="RYLWDSM"/>
<evidence type="ECO:0000313" key="6">
    <source>
        <dbReference type="Proteomes" id="UP000007148"/>
    </source>
</evidence>
<evidence type="ECO:0000259" key="4">
    <source>
        <dbReference type="Pfam" id="PF00656"/>
    </source>
</evidence>
<comment type="similarity">
    <text evidence="1">Belongs to the peptidase C14B family.</text>
</comment>
<dbReference type="InterPro" id="IPR050452">
    <property type="entry name" value="Metacaspase"/>
</dbReference>
<sequence>MSASQSPFALLIAITQYKYPIQYRKLHSPTRDAEAVSQYLQEEIGATPSRIRKLYDSSATRKAIISELKYLARRKDIQKDDPIIIYYAGHGCEVKAPKGWDDAGEYIQALVPHDFNESNLDTALPDRTIGALLAKIAAAHGDNITVIFDCCHSGSITRGETSAAHGNIRGLGRLEGIISPQIDEEIWADVVENHRGLNPQQKHHHSSLRSHVLLAACSAKEEATEYSSGGAFTSALLKELYSVGHSQVTYAELIRRLPLIPGQNPQCEGHNAGRICFDSKPPVPKRQWFGIKTGTQNGRVFYKIEAGTAHGITEGAQFAVYPTQTPLPDEAPLVHVVASVVLPYQSIIKPMSGPPYLILTQKFAAQTRAGTKEDLRLFIPKNDKDNSSFKVVYDTLEAMSEVQVDQADPAPAPVITCTKKSKAELGVLLDGSRLFIEILDPLITVHGLTRLQYPLPRQIPLAASFLRAAAHYHRYLHRIQGTSGLLDDIKIEFTELASDGNGFCKPTGDNMIGAGVVDIPVKEGVFYGVKITNTSNKDLYPSVFFFNALDLSIDSVYECAAARTGKVDSPLPAKGCLTIGYGSGGSEPFDFCLSQDVEVSLLKFFIADRYVDMSHVAQRSAFEKRGGKEGEGLHGKEDAWCTTVVSVVQRRPTN</sequence>
<dbReference type="HOGENOM" id="CLU_011935_1_0_1"/>
<evidence type="ECO:0000256" key="1">
    <source>
        <dbReference type="ARBA" id="ARBA00009005"/>
    </source>
</evidence>
<evidence type="ECO:0000313" key="5">
    <source>
        <dbReference type="EMBL" id="CCA76086.1"/>
    </source>
</evidence>
<accession>G4TXP3</accession>
<dbReference type="AlphaFoldDB" id="G4TXP3"/>
<keyword evidence="3" id="KW-0645">Protease</keyword>
<dbReference type="GO" id="GO:0005737">
    <property type="term" value="C:cytoplasm"/>
    <property type="evidence" value="ECO:0007669"/>
    <property type="project" value="TreeGrafter"/>
</dbReference>
<dbReference type="Proteomes" id="UP000007148">
    <property type="component" value="Unassembled WGS sequence"/>
</dbReference>
<dbReference type="EMBL" id="CAFZ01000604">
    <property type="protein sequence ID" value="CCA76086.1"/>
    <property type="molecule type" value="Genomic_DNA"/>
</dbReference>
<dbReference type="InterPro" id="IPR011600">
    <property type="entry name" value="Pept_C14_caspase"/>
</dbReference>
<comment type="caution">
    <text evidence="5">The sequence shown here is derived from an EMBL/GenBank/DDBJ whole genome shotgun (WGS) entry which is preliminary data.</text>
</comment>
<name>G4TXP3_SERID</name>
<dbReference type="InParanoid" id="G4TXP3"/>
<feature type="domain" description="Peptidase C14 caspase" evidence="4">
    <location>
        <begin position="8"/>
        <end position="256"/>
    </location>
</feature>
<protein>
    <recommendedName>
        <fullName evidence="4">Peptidase C14 caspase domain-containing protein</fullName>
    </recommendedName>
</protein>